<dbReference type="TCDB" id="1.B.16.2.5">
    <property type="family name" value="the short chain amide and urea porin (sap) family"/>
</dbReference>
<name>I3ZGF0_TERRK</name>
<dbReference type="AlphaFoldDB" id="I3ZGF0"/>
<accession>I3ZGF0</accession>
<dbReference type="HOGENOM" id="CLU_036897_0_0_0"/>
<dbReference type="eggNOG" id="COG3515">
    <property type="taxonomic scope" value="Bacteria"/>
</dbReference>
<dbReference type="Proteomes" id="UP000006056">
    <property type="component" value="Chromosome"/>
</dbReference>
<organism evidence="2 4">
    <name type="scientific">Terriglobus roseus (strain DSM 18391 / NRRL B-41598 / KBS 63)</name>
    <dbReference type="NCBI Taxonomy" id="926566"/>
    <lineage>
        <taxon>Bacteria</taxon>
        <taxon>Pseudomonadati</taxon>
        <taxon>Acidobacteriota</taxon>
        <taxon>Terriglobia</taxon>
        <taxon>Terriglobales</taxon>
        <taxon>Acidobacteriaceae</taxon>
        <taxon>Terriglobus</taxon>
    </lineage>
</organism>
<reference evidence="2 4" key="1">
    <citation type="submission" date="2012-06" db="EMBL/GenBank/DDBJ databases">
        <title>Complete genome of Terriglobus roseus DSM 18391.</title>
        <authorList>
            <consortium name="US DOE Joint Genome Institute (JGI-PGF)"/>
            <person name="Lucas S."/>
            <person name="Copeland A."/>
            <person name="Lapidus A."/>
            <person name="Glavina del Rio T."/>
            <person name="Dalin E."/>
            <person name="Tice H."/>
            <person name="Bruce D."/>
            <person name="Goodwin L."/>
            <person name="Pitluck S."/>
            <person name="Peters L."/>
            <person name="Mikhailova N."/>
            <person name="Munk A.C.C."/>
            <person name="Kyrpides N."/>
            <person name="Mavromatis K."/>
            <person name="Ivanova N."/>
            <person name="Brettin T."/>
            <person name="Detter J.C."/>
            <person name="Han C."/>
            <person name="Larimer F."/>
            <person name="Land M."/>
            <person name="Hauser L."/>
            <person name="Markowitz V."/>
            <person name="Cheng J.-F."/>
            <person name="Hugenholtz P."/>
            <person name="Woyke T."/>
            <person name="Wu D."/>
            <person name="Brambilla E."/>
            <person name="Klenk H.-P."/>
            <person name="Eisen J.A."/>
        </authorList>
    </citation>
    <scope>NUCLEOTIDE SEQUENCE [LARGE SCALE GENOMIC DNA]</scope>
    <source>
        <strain evidence="2">DSM 18391</strain>
        <strain evidence="4">DSM 18391 / NRRL B-41598 / KBS 63</strain>
    </source>
</reference>
<dbReference type="EMBL" id="CP003379">
    <property type="protein sequence ID" value="AFL88660.1"/>
    <property type="molecule type" value="Genomic_DNA"/>
</dbReference>
<dbReference type="KEGG" id="trs:Terro_2402"/>
<evidence type="ECO:0000256" key="1">
    <source>
        <dbReference type="SAM" id="MobiDB-lite"/>
    </source>
</evidence>
<evidence type="ECO:0000313" key="4">
    <source>
        <dbReference type="Proteomes" id="UP000006056"/>
    </source>
</evidence>
<feature type="region of interest" description="Disordered" evidence="1">
    <location>
        <begin position="339"/>
        <end position="358"/>
    </location>
</feature>
<feature type="region of interest" description="Disordered" evidence="1">
    <location>
        <begin position="1"/>
        <end position="24"/>
    </location>
</feature>
<feature type="compositionally biased region" description="Polar residues" evidence="1">
    <location>
        <begin position="339"/>
        <end position="348"/>
    </location>
</feature>
<feature type="compositionally biased region" description="Polar residues" evidence="1">
    <location>
        <begin position="58"/>
        <end position="71"/>
    </location>
</feature>
<gene>
    <name evidence="2" type="ordered locus">Terro_2035</name>
    <name evidence="3" type="ordered locus">Terro_2402</name>
</gene>
<dbReference type="KEGG" id="trs:Terro_2035"/>
<evidence type="ECO:0000313" key="3">
    <source>
        <dbReference type="EMBL" id="AFL88660.1"/>
    </source>
</evidence>
<dbReference type="EMBL" id="CP003379">
    <property type="protein sequence ID" value="AFL88318.1"/>
    <property type="molecule type" value="Genomic_DNA"/>
</dbReference>
<dbReference type="InterPro" id="IPR023614">
    <property type="entry name" value="Porin_dom_sf"/>
</dbReference>
<keyword evidence="4" id="KW-1185">Reference proteome</keyword>
<feature type="compositionally biased region" description="Low complexity" evidence="1">
    <location>
        <begin position="85"/>
        <end position="122"/>
    </location>
</feature>
<dbReference type="Gene3D" id="2.40.160.10">
    <property type="entry name" value="Porin"/>
    <property type="match status" value="1"/>
</dbReference>
<evidence type="ECO:0008006" key="5">
    <source>
        <dbReference type="Google" id="ProtNLM"/>
    </source>
</evidence>
<proteinExistence type="predicted"/>
<dbReference type="STRING" id="926566.Terro_2035"/>
<evidence type="ECO:0000313" key="2">
    <source>
        <dbReference type="EMBL" id="AFL88318.1"/>
    </source>
</evidence>
<protein>
    <recommendedName>
        <fullName evidence="5">Phosphate-selective porin O and P</fullName>
    </recommendedName>
</protein>
<feature type="region of interest" description="Disordered" evidence="1">
    <location>
        <begin position="42"/>
        <end position="122"/>
    </location>
</feature>
<sequence>MGVSNVSSAQTANVQRPDSEGITTLRERELLAQIHDLQERVEALEARQNGTKGPLHLGSQTPAGALSTQPPSVDPLPSSAPPANLTTPSSTQVSVTQSSLTTRYATAQAPSSADAASTSPAQWGALEPGRGFKLAKTEYGELNLSGYALVRYLNQLPASHTYTSYSGISKTSNGRSDIQLQRALIWMNGWVYHPKFNYEVLLWTVNSINQVTVAGKLGYNFHPAFNLYGGIGGLPGVRSMTGAFPYFAGTDRVMAEEFFRPGFTTGIWAVGALSKKSRYMVMLGNNLSQIGLTANKLTRSPAVAASAWWMPTSGEFGSRGGFGDYERHKTLATRFGFSYTHSPETRGNQPDPESGPDNVQIRVSDASLLFGPSSLAPGVTLQTAHFNLYAMDAGLKYRGFAIQSEGYVRNLDHFEFLSGSLPYHSIRDNGFYTQASYTLPSRTIELYALTSQIFGQQVYSYEYGGGTNYRPFHTQNFRVNADVKRIVRSPVDSLFGYYIGGLKGMTVSISSDVFF</sequence>
<feature type="compositionally biased region" description="Polar residues" evidence="1">
    <location>
        <begin position="1"/>
        <end position="16"/>
    </location>
</feature>